<dbReference type="GO" id="GO:0005886">
    <property type="term" value="C:plasma membrane"/>
    <property type="evidence" value="ECO:0007669"/>
    <property type="project" value="TreeGrafter"/>
</dbReference>
<evidence type="ECO:0000256" key="1">
    <source>
        <dbReference type="ARBA" id="ARBA00022658"/>
    </source>
</evidence>
<sequence length="772" mass="88181">MSSLCLQITDHLLEIEKSAKYMNKLIEKNQKELIPQVVTLIIDTVQKMLDDIVVIVGREPEISTDDKWNLFFESRQQEARNYLAALVKLSDSSSEISHDDTQMTQEMVQKLEKVLRNILDYARFKFPVTPKCTQNSFRKSLHASIENLEYLGSGEIPRTRGLRRNNIRRSFRTISRKTKELINSSSSIRPPSMDGTNNGSVKRRLVTGRSRSVVGRQRSNQSDVSEGLTFLSLNSADLHLESDRSNIDVRYSNDQFSAICTSSPAGSSYSRPLSSNSYSDVLSTSCSSGRFVGGPEIVVDGPPLLPEKGLPPILPPKKNKPLGGLNVFTPQKNRFSMVSSDSRDSYLNEKTEQSSDLSLIPPEIPEKRSPSKNHRDSGYNELNDPSSMLGTPDQMVEKVLSQNVKSDFIEAFLSSFRTFLPLENLIDQLLKRIRQADTCASASGIPVQILIRVVDQLVYTELNDNIKQKLDDEIFWMMTHREKNFLNYAKQLRDSVQRIVKKKNSAKRPLSMGALSDNESESLTKKLRNDGTKLLDYTSDTFAQHLCILDADFYRSIEPSEFVLAAMSETQDEQKTPNFSAAVNHFNSVSYWTQGLILSQNSPGKDVTDLRERILNNFFKILSHLRKNNNFNSYFAVVAGVSSKAVTRLHWKSSIHEKIQEFQKITSVDKNFINYRPVLKDSLLPCVPYIGIVRQDLYQVHLREKPMKDGMVNFDRVMRIHKLLEQTRRFRESKYDFQKSADIDRRFCGFQSLQNDDKLWEMSYLIRPLAEP</sequence>
<feature type="compositionally biased region" description="Polar residues" evidence="3">
    <location>
        <begin position="181"/>
        <end position="200"/>
    </location>
</feature>
<feature type="domain" description="Ras-GEF" evidence="4">
    <location>
        <begin position="538"/>
        <end position="769"/>
    </location>
</feature>
<reference evidence="6" key="1">
    <citation type="journal article" date="2010" name="Science">
        <title>Plasticity of animal genome architecture unmasked by rapid evolution of a pelagic tunicate.</title>
        <authorList>
            <person name="Denoeud F."/>
            <person name="Henriet S."/>
            <person name="Mungpakdee S."/>
            <person name="Aury J.M."/>
            <person name="Da Silva C."/>
            <person name="Brinkmann H."/>
            <person name="Mikhaleva J."/>
            <person name="Olsen L.C."/>
            <person name="Jubin C."/>
            <person name="Canestro C."/>
            <person name="Bouquet J.M."/>
            <person name="Danks G."/>
            <person name="Poulain J."/>
            <person name="Campsteijn C."/>
            <person name="Adamski M."/>
            <person name="Cross I."/>
            <person name="Yadetie F."/>
            <person name="Muffato M."/>
            <person name="Louis A."/>
            <person name="Butcher S."/>
            <person name="Tsagkogeorga G."/>
            <person name="Konrad A."/>
            <person name="Singh S."/>
            <person name="Jensen M.F."/>
            <person name="Cong E.H."/>
            <person name="Eikeseth-Otteraa H."/>
            <person name="Noel B."/>
            <person name="Anthouard V."/>
            <person name="Porcel B.M."/>
            <person name="Kachouri-Lafond R."/>
            <person name="Nishino A."/>
            <person name="Ugolini M."/>
            <person name="Chourrout P."/>
            <person name="Nishida H."/>
            <person name="Aasland R."/>
            <person name="Huzurbazar S."/>
            <person name="Westhof E."/>
            <person name="Delsuc F."/>
            <person name="Lehrach H."/>
            <person name="Reinhardt R."/>
            <person name="Weissenbach J."/>
            <person name="Roy S.W."/>
            <person name="Artiguenave F."/>
            <person name="Postlethwait J.H."/>
            <person name="Manak J.R."/>
            <person name="Thompson E.M."/>
            <person name="Jaillon O."/>
            <person name="Du Pasquier L."/>
            <person name="Boudinot P."/>
            <person name="Liberles D.A."/>
            <person name="Volff J.N."/>
            <person name="Philippe H."/>
            <person name="Lenhard B."/>
            <person name="Roest Crollius H."/>
            <person name="Wincker P."/>
            <person name="Chourrout D."/>
        </authorList>
    </citation>
    <scope>NUCLEOTIDE SEQUENCE [LARGE SCALE GENOMIC DNA]</scope>
</reference>
<dbReference type="InterPro" id="IPR001895">
    <property type="entry name" value="RASGEF_cat_dom"/>
</dbReference>
<keyword evidence="7" id="KW-1185">Reference proteome</keyword>
<feature type="compositionally biased region" description="Basic and acidic residues" evidence="3">
    <location>
        <begin position="341"/>
        <end position="353"/>
    </location>
</feature>
<feature type="region of interest" description="Disordered" evidence="3">
    <location>
        <begin position="181"/>
        <end position="201"/>
    </location>
</feature>
<dbReference type="OrthoDB" id="25179at2759"/>
<evidence type="ECO:0000259" key="5">
    <source>
        <dbReference type="PROSITE" id="PS50212"/>
    </source>
</evidence>
<dbReference type="PANTHER" id="PTHR23113">
    <property type="entry name" value="GUANINE NUCLEOTIDE EXCHANGE FACTOR"/>
    <property type="match status" value="1"/>
</dbReference>
<feature type="domain" description="N-terminal Ras-GEF" evidence="5">
    <location>
        <begin position="383"/>
        <end position="500"/>
    </location>
</feature>
<keyword evidence="1 2" id="KW-0344">Guanine-nucleotide releasing factor</keyword>
<dbReference type="GO" id="GO:0005085">
    <property type="term" value="F:guanyl-nucleotide exchange factor activity"/>
    <property type="evidence" value="ECO:0007669"/>
    <property type="project" value="UniProtKB-KW"/>
</dbReference>
<dbReference type="InterPro" id="IPR023578">
    <property type="entry name" value="Ras_GEF_dom_sf"/>
</dbReference>
<dbReference type="Gene3D" id="1.20.870.10">
    <property type="entry name" value="Son of sevenless (SoS) protein Chain: S domain 1"/>
    <property type="match status" value="1"/>
</dbReference>
<dbReference type="PROSITE" id="PS50212">
    <property type="entry name" value="RASGEF_NTER"/>
    <property type="match status" value="1"/>
</dbReference>
<dbReference type="Pfam" id="PF00617">
    <property type="entry name" value="RasGEF"/>
    <property type="match status" value="1"/>
</dbReference>
<dbReference type="SMART" id="SM00147">
    <property type="entry name" value="RasGEF"/>
    <property type="match status" value="1"/>
</dbReference>
<dbReference type="InterPro" id="IPR000651">
    <property type="entry name" value="Ras-like_Gua-exchang_fac_N"/>
</dbReference>
<evidence type="ECO:0000313" key="6">
    <source>
        <dbReference type="EMBL" id="CBY19024.1"/>
    </source>
</evidence>
<evidence type="ECO:0008006" key="8">
    <source>
        <dbReference type="Google" id="ProtNLM"/>
    </source>
</evidence>
<evidence type="ECO:0000259" key="4">
    <source>
        <dbReference type="PROSITE" id="PS50009"/>
    </source>
</evidence>
<proteinExistence type="predicted"/>
<evidence type="ECO:0000256" key="3">
    <source>
        <dbReference type="SAM" id="MobiDB-lite"/>
    </source>
</evidence>
<dbReference type="Proteomes" id="UP000001307">
    <property type="component" value="Unassembled WGS sequence"/>
</dbReference>
<feature type="region of interest" description="Disordered" evidence="3">
    <location>
        <begin position="339"/>
        <end position="390"/>
    </location>
</feature>
<dbReference type="Gene3D" id="1.10.840.10">
    <property type="entry name" value="Ras guanine-nucleotide exchange factors catalytic domain"/>
    <property type="match status" value="1"/>
</dbReference>
<dbReference type="InParanoid" id="E4X995"/>
<dbReference type="PANTHER" id="PTHR23113:SF368">
    <property type="entry name" value="CELL DIVISION CONTROL PROTEIN 25"/>
    <property type="match status" value="1"/>
</dbReference>
<dbReference type="InterPro" id="IPR036964">
    <property type="entry name" value="RASGEF_cat_dom_sf"/>
</dbReference>
<accession>E4X995</accession>
<dbReference type="InterPro" id="IPR008937">
    <property type="entry name" value="Ras-like_GEF"/>
</dbReference>
<protein>
    <recommendedName>
        <fullName evidence="8">Ras-GEF domain-containing protein</fullName>
    </recommendedName>
</protein>
<evidence type="ECO:0000313" key="7">
    <source>
        <dbReference type="Proteomes" id="UP000001307"/>
    </source>
</evidence>
<gene>
    <name evidence="6" type="ORF">GSOID_T00004442001</name>
</gene>
<dbReference type="GO" id="GO:0007265">
    <property type="term" value="P:Ras protein signal transduction"/>
    <property type="evidence" value="ECO:0007669"/>
    <property type="project" value="TreeGrafter"/>
</dbReference>
<organism evidence="6">
    <name type="scientific">Oikopleura dioica</name>
    <name type="common">Tunicate</name>
    <dbReference type="NCBI Taxonomy" id="34765"/>
    <lineage>
        <taxon>Eukaryota</taxon>
        <taxon>Metazoa</taxon>
        <taxon>Chordata</taxon>
        <taxon>Tunicata</taxon>
        <taxon>Appendicularia</taxon>
        <taxon>Copelata</taxon>
        <taxon>Oikopleuridae</taxon>
        <taxon>Oikopleura</taxon>
    </lineage>
</organism>
<dbReference type="PROSITE" id="PS50009">
    <property type="entry name" value="RASGEF_CAT"/>
    <property type="match status" value="1"/>
</dbReference>
<evidence type="ECO:0000256" key="2">
    <source>
        <dbReference type="PROSITE-ProRule" id="PRU00168"/>
    </source>
</evidence>
<dbReference type="AlphaFoldDB" id="E4X995"/>
<dbReference type="EMBL" id="FN653030">
    <property type="protein sequence ID" value="CBY19024.1"/>
    <property type="molecule type" value="Genomic_DNA"/>
</dbReference>
<name>E4X995_OIKDI</name>
<dbReference type="SUPFAM" id="SSF48366">
    <property type="entry name" value="Ras GEF"/>
    <property type="match status" value="1"/>
</dbReference>
<feature type="compositionally biased region" description="Basic and acidic residues" evidence="3">
    <location>
        <begin position="364"/>
        <end position="378"/>
    </location>
</feature>